<dbReference type="Proteomes" id="UP000374630">
    <property type="component" value="Unassembled WGS sequence"/>
</dbReference>
<evidence type="ECO:0000313" key="2">
    <source>
        <dbReference type="EMBL" id="KAA8822509.1"/>
    </source>
</evidence>
<organism evidence="3 4">
    <name type="scientific">Bifidobacterium vespertilionis</name>
    <dbReference type="NCBI Taxonomy" id="2562524"/>
    <lineage>
        <taxon>Bacteria</taxon>
        <taxon>Bacillati</taxon>
        <taxon>Actinomycetota</taxon>
        <taxon>Actinomycetes</taxon>
        <taxon>Bifidobacteriales</taxon>
        <taxon>Bifidobacteriaceae</taxon>
        <taxon>Bifidobacterium</taxon>
    </lineage>
</organism>
<protein>
    <submittedName>
        <fullName evidence="3">Uncharacterized protein</fullName>
    </submittedName>
</protein>
<evidence type="ECO:0000313" key="3">
    <source>
        <dbReference type="EMBL" id="KAA8824429.1"/>
    </source>
</evidence>
<sequence length="62" mass="6828">MTMELIATPITEPASPIRADSRNDVTAARAPAVMGTHEMFRKKPFNQRPPPRPALPRPAYGT</sequence>
<comment type="caution">
    <text evidence="3">The sequence shown here is derived from an EMBL/GenBank/DDBJ whole genome shotgun (WGS) entry which is preliminary data.</text>
</comment>
<dbReference type="RefSeq" id="WP_150353163.1">
    <property type="nucleotide sequence ID" value="NZ_RZNZ01000001.1"/>
</dbReference>
<evidence type="ECO:0000313" key="4">
    <source>
        <dbReference type="Proteomes" id="UP000345527"/>
    </source>
</evidence>
<gene>
    <name evidence="3" type="ORF">EM848_01040</name>
    <name evidence="2" type="ORF">EMO90_00485</name>
</gene>
<evidence type="ECO:0000256" key="1">
    <source>
        <dbReference type="SAM" id="MobiDB-lite"/>
    </source>
</evidence>
<dbReference type="Proteomes" id="UP000345527">
    <property type="component" value="Unassembled WGS sequence"/>
</dbReference>
<accession>A0A5J5E5L4</accession>
<feature type="region of interest" description="Disordered" evidence="1">
    <location>
        <begin position="1"/>
        <end position="23"/>
    </location>
</feature>
<dbReference type="EMBL" id="RZNZ01000001">
    <property type="protein sequence ID" value="KAA8822509.1"/>
    <property type="molecule type" value="Genomic_DNA"/>
</dbReference>
<keyword evidence="5" id="KW-1185">Reference proteome</keyword>
<evidence type="ECO:0000313" key="5">
    <source>
        <dbReference type="Proteomes" id="UP000374630"/>
    </source>
</evidence>
<proteinExistence type="predicted"/>
<reference evidence="4 5" key="1">
    <citation type="journal article" date="2019" name="Syst. Appl. Microbiol.">
        <title>Characterization of Bifidobacterium species in feaces of the Egyptian fruit bat: Description of B. vespertilionis sp. nov. and B. rousetti sp. nov.</title>
        <authorList>
            <person name="Modesto M."/>
            <person name="Satti M."/>
            <person name="Watanabe K."/>
            <person name="Puglisi E."/>
            <person name="Morelli L."/>
            <person name="Huang C.-H."/>
            <person name="Liou J.-S."/>
            <person name="Miyashita M."/>
            <person name="Tamura T."/>
            <person name="Saito S."/>
            <person name="Mori K."/>
            <person name="Huang L."/>
            <person name="Sciavilla P."/>
            <person name="Sandri C."/>
            <person name="Spiezio C."/>
            <person name="Vitali F."/>
            <person name="Cavalieri D."/>
            <person name="Perpetuini G."/>
            <person name="Tofalo R."/>
            <person name="Bonetti A."/>
            <person name="Arita M."/>
            <person name="Mattarelli P."/>
        </authorList>
    </citation>
    <scope>NUCLEOTIDE SEQUENCE [LARGE SCALE GENOMIC DNA]</scope>
    <source>
        <strain evidence="2 5">RST16</strain>
        <strain evidence="3 4">RST8</strain>
    </source>
</reference>
<feature type="compositionally biased region" description="Pro residues" evidence="1">
    <location>
        <begin position="47"/>
        <end position="56"/>
    </location>
</feature>
<dbReference type="EMBL" id="RZOA01000002">
    <property type="protein sequence ID" value="KAA8824429.1"/>
    <property type="molecule type" value="Genomic_DNA"/>
</dbReference>
<name>A0A5J5E5L4_9BIFI</name>
<feature type="region of interest" description="Disordered" evidence="1">
    <location>
        <begin position="37"/>
        <end position="62"/>
    </location>
</feature>
<dbReference type="AlphaFoldDB" id="A0A5J5E5L4"/>